<dbReference type="InterPro" id="IPR011989">
    <property type="entry name" value="ARM-like"/>
</dbReference>
<dbReference type="InterPro" id="IPR036259">
    <property type="entry name" value="MFS_trans_sf"/>
</dbReference>
<reference evidence="3" key="1">
    <citation type="submission" date="2023-08" db="EMBL/GenBank/DDBJ databases">
        <title>Comparative genomics and taxonomic characterization of three novel marine species of genus Marivirga.</title>
        <authorList>
            <person name="Muhammad N."/>
            <person name="Kim S.-G."/>
        </authorList>
    </citation>
    <scope>NUCLEOTIDE SEQUENCE [LARGE SCALE GENOMIC DNA]</scope>
    <source>
        <strain evidence="3">ABR2-2</strain>
    </source>
</reference>
<proteinExistence type="predicted"/>
<feature type="transmembrane region" description="Helical" evidence="1">
    <location>
        <begin position="112"/>
        <end position="135"/>
    </location>
</feature>
<evidence type="ECO:0000313" key="4">
    <source>
        <dbReference type="Proteomes" id="UP001244443"/>
    </source>
</evidence>
<keyword evidence="1" id="KW-0812">Transmembrane</keyword>
<name>A0AA51NAV2_9BACT</name>
<keyword evidence="1" id="KW-0472">Membrane</keyword>
<dbReference type="InterPro" id="IPR000595">
    <property type="entry name" value="cNMP-bd_dom"/>
</dbReference>
<feature type="transmembrane region" description="Helical" evidence="1">
    <location>
        <begin position="264"/>
        <end position="283"/>
    </location>
</feature>
<feature type="transmembrane region" description="Helical" evidence="1">
    <location>
        <begin position="87"/>
        <end position="106"/>
    </location>
</feature>
<evidence type="ECO:0000259" key="2">
    <source>
        <dbReference type="PROSITE" id="PS50042"/>
    </source>
</evidence>
<feature type="transmembrane region" description="Helical" evidence="1">
    <location>
        <begin position="295"/>
        <end position="320"/>
    </location>
</feature>
<feature type="transmembrane region" description="Helical" evidence="1">
    <location>
        <begin position="147"/>
        <end position="169"/>
    </location>
</feature>
<accession>A0AA51NAV2</accession>
<sequence>MKKLVLNVLNAEEPESKRVFLLLLMGFFMGFFVSGLSVGAEALFLNNFSEETDLPLAIVVSGAIGVIATYLFNYFQSKISFVRLAGYTLLVIFLLLISVEVAYAYLPDVSPLYFITFTFVLPFTYLILLIFWGAFGRLFDLRQSKRIIGGIDTGQLTASILALLIVIPFLLNQPDFAEKDLITLSVFSLGGMYLSFLWLMNSSKKHIRRGERSEFVSYKNVLSNKYMLLMVGFVLVSVIAITFIDYSFFSVASAQFEESNLATFLAYFNGTIIIFSFLFQTFATDKIISLYGLKVSLLINPILIMIMVGAACLIGAGFGFTPDDPTFIFFFVTIAVSKLFVTSLKDALDEPTFKLYFLPLDVESRFDIQVKIQGVVNAFAGMIAGAIIIVLNNVEVFNLLTISVAVLPLLIIWYFVTQRMHGGYRSTLQKTLVKNKEKNKVDENENSISRLLHKQVNSDEEHRRLYGLKLMEKLEPEEFNAFKQNFKGDISPKMREYLGDDQHAFNENSDLTLKKLAEKALKENQSRDVAPVSFDQLSNWARSLDPAKRLYTARIFRQHADAKNIFLLLDLLKDANIEVRMEAIETARILKRHETWNILIDLLGTEKFGHAAAASLISAGKEVLHHLESAFHKSGQSDKIKMAVVRIMGKIGGDEAEALLLKKIDYPDKRVVYEMLNGFGYEDFNAEGNQAQIIITLIEEEIGKAIWNMAALQELPKEEKFEILRQAFKEEIGHNYEQVFLLLSLIYDTESVSLVKENILSDTSEGIAYGIELLDMFIDSELKSKLFPLVDDISTSEKIKLLDNFFPREKFEPLQLLKNILNRDYNQISRWIKACALYSLAYQEGYEPSYAVIAHIFNKDRLLQEVAVWLLYHRNREQYEKVISRVNQEDQDQLIKTISSNQLDDGLNDGYFLLVEIVMFLKQIEIFHKINGDQLCELADNTQVIRLKTGDKIDLKNLENNAIYVVASGSLHLQTEFEADVKLVEKDVYGELFIPEKHLKAESLIADENAVVFQLNINNFYTLMSRSQEFTNQLFTAITQHYQSKI</sequence>
<dbReference type="Gene3D" id="2.60.120.10">
    <property type="entry name" value="Jelly Rolls"/>
    <property type="match status" value="1"/>
</dbReference>
<dbReference type="SUPFAM" id="SSF51206">
    <property type="entry name" value="cAMP-binding domain-like"/>
    <property type="match status" value="1"/>
</dbReference>
<feature type="transmembrane region" description="Helical" evidence="1">
    <location>
        <begin position="56"/>
        <end position="75"/>
    </location>
</feature>
<feature type="domain" description="Cyclic nucleotide-binding" evidence="2">
    <location>
        <begin position="926"/>
        <end position="1041"/>
    </location>
</feature>
<organism evidence="3 4">
    <name type="scientific">Marivirga arenosa</name>
    <dbReference type="NCBI Taxonomy" id="3059076"/>
    <lineage>
        <taxon>Bacteria</taxon>
        <taxon>Pseudomonadati</taxon>
        <taxon>Bacteroidota</taxon>
        <taxon>Cytophagia</taxon>
        <taxon>Cytophagales</taxon>
        <taxon>Marivirgaceae</taxon>
        <taxon>Marivirga</taxon>
    </lineage>
</organism>
<dbReference type="AlphaFoldDB" id="A0AA51NAV2"/>
<dbReference type="InterPro" id="IPR016024">
    <property type="entry name" value="ARM-type_fold"/>
</dbReference>
<dbReference type="EMBL" id="CP129970">
    <property type="protein sequence ID" value="WMN07710.1"/>
    <property type="molecule type" value="Genomic_DNA"/>
</dbReference>
<dbReference type="Proteomes" id="UP001244443">
    <property type="component" value="Chromosome"/>
</dbReference>
<evidence type="ECO:0000256" key="1">
    <source>
        <dbReference type="SAM" id="Phobius"/>
    </source>
</evidence>
<dbReference type="SUPFAM" id="SSF48371">
    <property type="entry name" value="ARM repeat"/>
    <property type="match status" value="1"/>
</dbReference>
<dbReference type="Gene3D" id="1.25.10.10">
    <property type="entry name" value="Leucine-rich Repeat Variant"/>
    <property type="match status" value="1"/>
</dbReference>
<evidence type="ECO:0000313" key="3">
    <source>
        <dbReference type="EMBL" id="WMN07710.1"/>
    </source>
</evidence>
<dbReference type="InterPro" id="IPR014710">
    <property type="entry name" value="RmlC-like_jellyroll"/>
</dbReference>
<dbReference type="InterPro" id="IPR018490">
    <property type="entry name" value="cNMP-bd_dom_sf"/>
</dbReference>
<gene>
    <name evidence="3" type="ORF">QYS48_29630</name>
</gene>
<feature type="transmembrane region" description="Helical" evidence="1">
    <location>
        <begin position="397"/>
        <end position="416"/>
    </location>
</feature>
<feature type="transmembrane region" description="Helical" evidence="1">
    <location>
        <begin position="20"/>
        <end position="44"/>
    </location>
</feature>
<feature type="transmembrane region" description="Helical" evidence="1">
    <location>
        <begin position="226"/>
        <end position="244"/>
    </location>
</feature>
<feature type="transmembrane region" description="Helical" evidence="1">
    <location>
        <begin position="374"/>
        <end position="391"/>
    </location>
</feature>
<dbReference type="PROSITE" id="PS50042">
    <property type="entry name" value="CNMP_BINDING_3"/>
    <property type="match status" value="1"/>
</dbReference>
<feature type="transmembrane region" description="Helical" evidence="1">
    <location>
        <begin position="181"/>
        <end position="200"/>
    </location>
</feature>
<keyword evidence="1" id="KW-1133">Transmembrane helix</keyword>
<keyword evidence="4" id="KW-1185">Reference proteome</keyword>
<dbReference type="RefSeq" id="WP_308357922.1">
    <property type="nucleotide sequence ID" value="NZ_CP129970.2"/>
</dbReference>
<dbReference type="SUPFAM" id="SSF103473">
    <property type="entry name" value="MFS general substrate transporter"/>
    <property type="match status" value="1"/>
</dbReference>
<protein>
    <recommendedName>
        <fullName evidence="2">Cyclic nucleotide-binding domain-containing protein</fullName>
    </recommendedName>
</protein>